<dbReference type="EMBL" id="SJPQ01000001">
    <property type="protein sequence ID" value="TWT89971.1"/>
    <property type="molecule type" value="Genomic_DNA"/>
</dbReference>
<feature type="signal peptide" evidence="1">
    <location>
        <begin position="1"/>
        <end position="43"/>
    </location>
</feature>
<evidence type="ECO:0008006" key="4">
    <source>
        <dbReference type="Google" id="ProtNLM"/>
    </source>
</evidence>
<dbReference type="AlphaFoldDB" id="A0A5C5ZT45"/>
<accession>A0A5C5ZT45</accession>
<organism evidence="2 3">
    <name type="scientific">Pseudobythopirellula maris</name>
    <dbReference type="NCBI Taxonomy" id="2527991"/>
    <lineage>
        <taxon>Bacteria</taxon>
        <taxon>Pseudomonadati</taxon>
        <taxon>Planctomycetota</taxon>
        <taxon>Planctomycetia</taxon>
        <taxon>Pirellulales</taxon>
        <taxon>Lacipirellulaceae</taxon>
        <taxon>Pseudobythopirellula</taxon>
    </lineage>
</organism>
<dbReference type="NCBIfam" id="TIGR02595">
    <property type="entry name" value="PEP_CTERM"/>
    <property type="match status" value="1"/>
</dbReference>
<name>A0A5C5ZT45_9BACT</name>
<reference evidence="2 3" key="1">
    <citation type="submission" date="2019-02" db="EMBL/GenBank/DDBJ databases">
        <title>Deep-cultivation of Planctomycetes and their phenomic and genomic characterization uncovers novel biology.</title>
        <authorList>
            <person name="Wiegand S."/>
            <person name="Jogler M."/>
            <person name="Boedeker C."/>
            <person name="Pinto D."/>
            <person name="Vollmers J."/>
            <person name="Rivas-Marin E."/>
            <person name="Kohn T."/>
            <person name="Peeters S.H."/>
            <person name="Heuer A."/>
            <person name="Rast P."/>
            <person name="Oberbeckmann S."/>
            <person name="Bunk B."/>
            <person name="Jeske O."/>
            <person name="Meyerdierks A."/>
            <person name="Storesund J.E."/>
            <person name="Kallscheuer N."/>
            <person name="Luecker S."/>
            <person name="Lage O.M."/>
            <person name="Pohl T."/>
            <person name="Merkel B.J."/>
            <person name="Hornburger P."/>
            <person name="Mueller R.-W."/>
            <person name="Bruemmer F."/>
            <person name="Labrenz M."/>
            <person name="Spormann A.M."/>
            <person name="Op Den Camp H."/>
            <person name="Overmann J."/>
            <person name="Amann R."/>
            <person name="Jetten M.S.M."/>
            <person name="Mascher T."/>
            <person name="Medema M.H."/>
            <person name="Devos D.P."/>
            <person name="Kaster A.-K."/>
            <person name="Ovreas L."/>
            <person name="Rohde M."/>
            <person name="Galperin M.Y."/>
            <person name="Jogler C."/>
        </authorList>
    </citation>
    <scope>NUCLEOTIDE SEQUENCE [LARGE SCALE GENOMIC DNA]</scope>
    <source>
        <strain evidence="2 3">Mal64</strain>
    </source>
</reference>
<proteinExistence type="predicted"/>
<protein>
    <recommendedName>
        <fullName evidence="4">PEP-CTERM protein-sorting domain-containing protein</fullName>
    </recommendedName>
</protein>
<dbReference type="Proteomes" id="UP000315440">
    <property type="component" value="Unassembled WGS sequence"/>
</dbReference>
<sequence length="265" mass="28056" precursor="true">MRIFITRNSIRILLLLKALLMISRFAVTAGLAACLTLCMSASAAQINIILNDVDLQYGQNGTTGRIDDVEFTSPGGGNLDPQEADPLEAVTYELGGQHVLSQVKVLGADPDPLVISDDTRQWIDVNIAQILPPSFPLNSYETGVGNSGGGFGVDLFTSDGYSLRLGIDTIDMIATPGVWFWTATATLLSQDLPGNLMFVDDQITLSYTATLPALPLGSTTTDFIGGSGAMTISGEGVIVPEPGTVLLSFLALTGSAMVTLRRRWG</sequence>
<feature type="chain" id="PRO_5022816241" description="PEP-CTERM protein-sorting domain-containing protein" evidence="1">
    <location>
        <begin position="44"/>
        <end position="265"/>
    </location>
</feature>
<dbReference type="InterPro" id="IPR013424">
    <property type="entry name" value="Ice-binding_C"/>
</dbReference>
<evidence type="ECO:0000313" key="2">
    <source>
        <dbReference type="EMBL" id="TWT89971.1"/>
    </source>
</evidence>
<keyword evidence="1" id="KW-0732">Signal</keyword>
<evidence type="ECO:0000256" key="1">
    <source>
        <dbReference type="SAM" id="SignalP"/>
    </source>
</evidence>
<gene>
    <name evidence="2" type="ORF">Mal64_03530</name>
</gene>
<keyword evidence="3" id="KW-1185">Reference proteome</keyword>
<comment type="caution">
    <text evidence="2">The sequence shown here is derived from an EMBL/GenBank/DDBJ whole genome shotgun (WGS) entry which is preliminary data.</text>
</comment>
<evidence type="ECO:0000313" key="3">
    <source>
        <dbReference type="Proteomes" id="UP000315440"/>
    </source>
</evidence>